<dbReference type="Gramene" id="PHT66592">
    <property type="protein sequence ID" value="PHT66592"/>
    <property type="gene ID" value="T459_31017"/>
</dbReference>
<dbReference type="PANTHER" id="PTHR36766:SF40">
    <property type="entry name" value="DISEASE RESISTANCE PROTEIN RGA3"/>
    <property type="match status" value="1"/>
</dbReference>
<dbReference type="Proteomes" id="UP000222542">
    <property type="component" value="Unassembled WGS sequence"/>
</dbReference>
<protein>
    <recommendedName>
        <fullName evidence="4">Disease resistance protein At3g14460</fullName>
    </recommendedName>
</protein>
<accession>A0A2G2YA22</accession>
<dbReference type="GO" id="GO:0006952">
    <property type="term" value="P:defense response"/>
    <property type="evidence" value="ECO:0007669"/>
    <property type="project" value="UniProtKB-KW"/>
</dbReference>
<evidence type="ECO:0008006" key="4">
    <source>
        <dbReference type="Google" id="ProtNLM"/>
    </source>
</evidence>
<comment type="caution">
    <text evidence="2">The sequence shown here is derived from an EMBL/GenBank/DDBJ whole genome shotgun (WGS) entry which is preliminary data.</text>
</comment>
<reference evidence="2 3" key="2">
    <citation type="journal article" date="2017" name="Genome Biol.">
        <title>New reference genome sequences of hot pepper reveal the massive evolution of plant disease-resistance genes by retroduplication.</title>
        <authorList>
            <person name="Kim S."/>
            <person name="Park J."/>
            <person name="Yeom S.I."/>
            <person name="Kim Y.M."/>
            <person name="Seo E."/>
            <person name="Kim K.T."/>
            <person name="Kim M.S."/>
            <person name="Lee J.M."/>
            <person name="Cheong K."/>
            <person name="Shin H.S."/>
            <person name="Kim S.B."/>
            <person name="Han K."/>
            <person name="Lee J."/>
            <person name="Park M."/>
            <person name="Lee H.A."/>
            <person name="Lee H.Y."/>
            <person name="Lee Y."/>
            <person name="Oh S."/>
            <person name="Lee J.H."/>
            <person name="Choi E."/>
            <person name="Choi E."/>
            <person name="Lee S.E."/>
            <person name="Jeon J."/>
            <person name="Kim H."/>
            <person name="Choi G."/>
            <person name="Song H."/>
            <person name="Lee J."/>
            <person name="Lee S.C."/>
            <person name="Kwon J.K."/>
            <person name="Lee H.Y."/>
            <person name="Koo N."/>
            <person name="Hong Y."/>
            <person name="Kim R.W."/>
            <person name="Kang W.H."/>
            <person name="Huh J.H."/>
            <person name="Kang B.C."/>
            <person name="Yang T.J."/>
            <person name="Lee Y.H."/>
            <person name="Bennetzen J.L."/>
            <person name="Choi D."/>
        </authorList>
    </citation>
    <scope>NUCLEOTIDE SEQUENCE [LARGE SCALE GENOMIC DNA]</scope>
    <source>
        <strain evidence="3">cv. CM334</strain>
    </source>
</reference>
<evidence type="ECO:0000313" key="2">
    <source>
        <dbReference type="EMBL" id="PHT66592.1"/>
    </source>
</evidence>
<dbReference type="SUPFAM" id="SSF52058">
    <property type="entry name" value="L domain-like"/>
    <property type="match status" value="1"/>
</dbReference>
<dbReference type="EMBL" id="AYRZ02000012">
    <property type="protein sequence ID" value="PHT66592.1"/>
    <property type="molecule type" value="Genomic_DNA"/>
</dbReference>
<organism evidence="2 3">
    <name type="scientific">Capsicum annuum</name>
    <name type="common">Capsicum pepper</name>
    <dbReference type="NCBI Taxonomy" id="4072"/>
    <lineage>
        <taxon>Eukaryota</taxon>
        <taxon>Viridiplantae</taxon>
        <taxon>Streptophyta</taxon>
        <taxon>Embryophyta</taxon>
        <taxon>Tracheophyta</taxon>
        <taxon>Spermatophyta</taxon>
        <taxon>Magnoliopsida</taxon>
        <taxon>eudicotyledons</taxon>
        <taxon>Gunneridae</taxon>
        <taxon>Pentapetalae</taxon>
        <taxon>asterids</taxon>
        <taxon>lamiids</taxon>
        <taxon>Solanales</taxon>
        <taxon>Solanaceae</taxon>
        <taxon>Solanoideae</taxon>
        <taxon>Capsiceae</taxon>
        <taxon>Capsicum</taxon>
    </lineage>
</organism>
<keyword evidence="3" id="KW-1185">Reference proteome</keyword>
<name>A0A2G2YA22_CAPAN</name>
<gene>
    <name evidence="2" type="ORF">T459_31017</name>
</gene>
<evidence type="ECO:0000313" key="3">
    <source>
        <dbReference type="Proteomes" id="UP000222542"/>
    </source>
</evidence>
<proteinExistence type="predicted"/>
<keyword evidence="1" id="KW-0611">Plant defense</keyword>
<dbReference type="InterPro" id="IPR032675">
    <property type="entry name" value="LRR_dom_sf"/>
</dbReference>
<dbReference type="Gene3D" id="3.80.10.10">
    <property type="entry name" value="Ribonuclease Inhibitor"/>
    <property type="match status" value="1"/>
</dbReference>
<evidence type="ECO:0000256" key="1">
    <source>
        <dbReference type="ARBA" id="ARBA00022821"/>
    </source>
</evidence>
<dbReference type="PANTHER" id="PTHR36766">
    <property type="entry name" value="PLANT BROAD-SPECTRUM MILDEW RESISTANCE PROTEIN RPW8"/>
    <property type="match status" value="1"/>
</dbReference>
<dbReference type="AlphaFoldDB" id="A0A2G2YA22"/>
<sequence length="158" mass="17756">MHGIIEVIEEFWGNSLHFNSLEKLEFSKMLEWKQWHVLDQCDSISPEFELVPRACDLRVDDCQSLTSLLILAGTENVRIFGCGNLEILSVAWVTQIMALRGLSIGNCEKLKSLPEKMQELLPSLNELYLTCCPEIESFPEGGLPFNLQDLGSTIAGNL</sequence>
<reference evidence="2 3" key="1">
    <citation type="journal article" date="2014" name="Nat. Genet.">
        <title>Genome sequence of the hot pepper provides insights into the evolution of pungency in Capsicum species.</title>
        <authorList>
            <person name="Kim S."/>
            <person name="Park M."/>
            <person name="Yeom S.I."/>
            <person name="Kim Y.M."/>
            <person name="Lee J.M."/>
            <person name="Lee H.A."/>
            <person name="Seo E."/>
            <person name="Choi J."/>
            <person name="Cheong K."/>
            <person name="Kim K.T."/>
            <person name="Jung K."/>
            <person name="Lee G.W."/>
            <person name="Oh S.K."/>
            <person name="Bae C."/>
            <person name="Kim S.B."/>
            <person name="Lee H.Y."/>
            <person name="Kim S.Y."/>
            <person name="Kim M.S."/>
            <person name="Kang B.C."/>
            <person name="Jo Y.D."/>
            <person name="Yang H.B."/>
            <person name="Jeong H.J."/>
            <person name="Kang W.H."/>
            <person name="Kwon J.K."/>
            <person name="Shin C."/>
            <person name="Lim J.Y."/>
            <person name="Park J.H."/>
            <person name="Huh J.H."/>
            <person name="Kim J.S."/>
            <person name="Kim B.D."/>
            <person name="Cohen O."/>
            <person name="Paran I."/>
            <person name="Suh M.C."/>
            <person name="Lee S.B."/>
            <person name="Kim Y.K."/>
            <person name="Shin Y."/>
            <person name="Noh S.J."/>
            <person name="Park J."/>
            <person name="Seo Y.S."/>
            <person name="Kwon S.Y."/>
            <person name="Kim H.A."/>
            <person name="Park J.M."/>
            <person name="Kim H.J."/>
            <person name="Choi S.B."/>
            <person name="Bosland P.W."/>
            <person name="Reeves G."/>
            <person name="Jo S.H."/>
            <person name="Lee B.W."/>
            <person name="Cho H.T."/>
            <person name="Choi H.S."/>
            <person name="Lee M.S."/>
            <person name="Yu Y."/>
            <person name="Do Choi Y."/>
            <person name="Park B.S."/>
            <person name="van Deynze A."/>
            <person name="Ashrafi H."/>
            <person name="Hill T."/>
            <person name="Kim W.T."/>
            <person name="Pai H.S."/>
            <person name="Ahn H.K."/>
            <person name="Yeam I."/>
            <person name="Giovannoni J.J."/>
            <person name="Rose J.K."/>
            <person name="Sorensen I."/>
            <person name="Lee S.J."/>
            <person name="Kim R.W."/>
            <person name="Choi I.Y."/>
            <person name="Choi B.S."/>
            <person name="Lim J.S."/>
            <person name="Lee Y.H."/>
            <person name="Choi D."/>
        </authorList>
    </citation>
    <scope>NUCLEOTIDE SEQUENCE [LARGE SCALE GENOMIC DNA]</scope>
    <source>
        <strain evidence="3">cv. CM334</strain>
    </source>
</reference>